<dbReference type="RefSeq" id="WP_196080702.1">
    <property type="nucleotide sequence ID" value="NZ_JADPVI010000004.1"/>
</dbReference>
<evidence type="ECO:0000259" key="2">
    <source>
        <dbReference type="Pfam" id="PF00534"/>
    </source>
</evidence>
<dbReference type="PANTHER" id="PTHR46401:SF2">
    <property type="entry name" value="GLYCOSYLTRANSFERASE WBBK-RELATED"/>
    <property type="match status" value="1"/>
</dbReference>
<feature type="domain" description="Glycosyltransferase subfamily 4-like N-terminal" evidence="3">
    <location>
        <begin position="61"/>
        <end position="165"/>
    </location>
</feature>
<keyword evidence="5" id="KW-1185">Reference proteome</keyword>
<dbReference type="PANTHER" id="PTHR46401">
    <property type="entry name" value="GLYCOSYLTRANSFERASE WBBK-RELATED"/>
    <property type="match status" value="1"/>
</dbReference>
<dbReference type="Pfam" id="PF00534">
    <property type="entry name" value="Glycos_transf_1"/>
    <property type="match status" value="1"/>
</dbReference>
<evidence type="ECO:0000313" key="4">
    <source>
        <dbReference type="EMBL" id="MBF8458268.1"/>
    </source>
</evidence>
<dbReference type="Pfam" id="PF13439">
    <property type="entry name" value="Glyco_transf_4"/>
    <property type="match status" value="1"/>
</dbReference>
<keyword evidence="1" id="KW-0808">Transferase</keyword>
<sequence length="361" mass="42705">MKKKILLDLERLRYPYSGIANVFRNLAKGSANKNQQFDITYFGDFSALDFQLSNKIEWKKWYKFYENFSDKFDIIHVSHQLSSYFQRNYKKSIKVVTLHDLNFLHENLSEKKKKKMLRKVNNNLKNTDYLVCISEYAKKDVLENKHLLTFNKLKEIVVIHNGVELPEDRTYDLGKFSFLSRQKYILNIGVLFDKKNQLSLVEMLPFIDVDLVLIASDEKNPYAENLRNRIKELNLEERVHFLKNISEEEKYALIQNCSAMCHPSIAEGFGIPPIEAMAFGKPVFLSMFTSLPEIGGDVAFYFENFEPQIMAEFFKKKMKFYAENKLEQSLKIKNWTKQYDYKVMSNNYLQFYEEILKKSTS</sequence>
<name>A0ABS0FEY2_9FLAO</name>
<accession>A0ABS0FEY2</accession>
<proteinExistence type="predicted"/>
<evidence type="ECO:0000256" key="1">
    <source>
        <dbReference type="ARBA" id="ARBA00022679"/>
    </source>
</evidence>
<dbReference type="Gene3D" id="3.40.50.2000">
    <property type="entry name" value="Glycogen Phosphorylase B"/>
    <property type="match status" value="2"/>
</dbReference>
<comment type="caution">
    <text evidence="4">The sequence shown here is derived from an EMBL/GenBank/DDBJ whole genome shotgun (WGS) entry which is preliminary data.</text>
</comment>
<evidence type="ECO:0000313" key="5">
    <source>
        <dbReference type="Proteomes" id="UP000660070"/>
    </source>
</evidence>
<organism evidence="4 5">
    <name type="scientific">Kaistella gelatinilytica</name>
    <dbReference type="NCBI Taxonomy" id="2787636"/>
    <lineage>
        <taxon>Bacteria</taxon>
        <taxon>Pseudomonadati</taxon>
        <taxon>Bacteroidota</taxon>
        <taxon>Flavobacteriia</taxon>
        <taxon>Flavobacteriales</taxon>
        <taxon>Weeksellaceae</taxon>
        <taxon>Chryseobacterium group</taxon>
        <taxon>Kaistella</taxon>
    </lineage>
</organism>
<evidence type="ECO:0000259" key="3">
    <source>
        <dbReference type="Pfam" id="PF13439"/>
    </source>
</evidence>
<dbReference type="EMBL" id="JADPVI010000004">
    <property type="protein sequence ID" value="MBF8458268.1"/>
    <property type="molecule type" value="Genomic_DNA"/>
</dbReference>
<dbReference type="InterPro" id="IPR028098">
    <property type="entry name" value="Glyco_trans_4-like_N"/>
</dbReference>
<dbReference type="Proteomes" id="UP000660070">
    <property type="component" value="Unassembled WGS sequence"/>
</dbReference>
<feature type="domain" description="Glycosyl transferase family 1" evidence="2">
    <location>
        <begin position="180"/>
        <end position="297"/>
    </location>
</feature>
<gene>
    <name evidence="4" type="ORF">IV494_13875</name>
</gene>
<dbReference type="SUPFAM" id="SSF53756">
    <property type="entry name" value="UDP-Glycosyltransferase/glycogen phosphorylase"/>
    <property type="match status" value="1"/>
</dbReference>
<dbReference type="CDD" id="cd03809">
    <property type="entry name" value="GT4_MtfB-like"/>
    <property type="match status" value="1"/>
</dbReference>
<reference evidence="4 5" key="1">
    <citation type="submission" date="2020-11" db="EMBL/GenBank/DDBJ databases">
        <title>Kaistella gelatinilytica sp. nov., a flavobacterium isolated from Antarctic Soil.</title>
        <authorList>
            <person name="Li J."/>
        </authorList>
    </citation>
    <scope>NUCLEOTIDE SEQUENCE [LARGE SCALE GENOMIC DNA]</scope>
    <source>
        <strain evidence="4 5">G5-32</strain>
    </source>
</reference>
<dbReference type="InterPro" id="IPR001296">
    <property type="entry name" value="Glyco_trans_1"/>
</dbReference>
<protein>
    <submittedName>
        <fullName evidence="4">Glycosyltransferase family 4 protein</fullName>
    </submittedName>
</protein>